<evidence type="ECO:0000256" key="3">
    <source>
        <dbReference type="ARBA" id="ARBA00022548"/>
    </source>
</evidence>
<name>A0A6H0S8J6_9MYCO</name>
<evidence type="ECO:0000256" key="16">
    <source>
        <dbReference type="ARBA" id="ARBA00082981"/>
    </source>
</evidence>
<dbReference type="InterPro" id="IPR001128">
    <property type="entry name" value="Cyt_P450"/>
</dbReference>
<proteinExistence type="inferred from homology"/>
<evidence type="ECO:0000256" key="9">
    <source>
        <dbReference type="ARBA" id="ARBA00023033"/>
    </source>
</evidence>
<dbReference type="GO" id="GO:0020037">
    <property type="term" value="F:heme binding"/>
    <property type="evidence" value="ECO:0007669"/>
    <property type="project" value="InterPro"/>
</dbReference>
<evidence type="ECO:0000256" key="18">
    <source>
        <dbReference type="RuleBase" id="RU000461"/>
    </source>
</evidence>
<evidence type="ECO:0000313" key="20">
    <source>
        <dbReference type="Proteomes" id="UP000501849"/>
    </source>
</evidence>
<evidence type="ECO:0000256" key="2">
    <source>
        <dbReference type="ARBA" id="ARBA00010617"/>
    </source>
</evidence>
<evidence type="ECO:0000256" key="11">
    <source>
        <dbReference type="ARBA" id="ARBA00023166"/>
    </source>
</evidence>
<evidence type="ECO:0000256" key="8">
    <source>
        <dbReference type="ARBA" id="ARBA00023004"/>
    </source>
</evidence>
<dbReference type="RefSeq" id="WP_168143216.1">
    <property type="nucleotide sequence ID" value="NZ_CBCSDT010000005.1"/>
</dbReference>
<dbReference type="KEGG" id="mfre:EXE63_19120"/>
<gene>
    <name evidence="19" type="ORF">EXE63_19120</name>
</gene>
<comment type="similarity">
    <text evidence="2 18">Belongs to the cytochrome P450 family.</text>
</comment>
<keyword evidence="9 18" id="KW-0503">Monooxygenase</keyword>
<keyword evidence="11" id="KW-1207">Sterol metabolism</keyword>
<dbReference type="GO" id="GO:0005506">
    <property type="term" value="F:iron ion binding"/>
    <property type="evidence" value="ECO:0007669"/>
    <property type="project" value="InterPro"/>
</dbReference>
<keyword evidence="7 18" id="KW-0560">Oxidoreductase</keyword>
<dbReference type="PROSITE" id="PS00086">
    <property type="entry name" value="CYTOCHROME_P450"/>
    <property type="match status" value="1"/>
</dbReference>
<keyword evidence="5 18" id="KW-0479">Metal-binding</keyword>
<evidence type="ECO:0000256" key="12">
    <source>
        <dbReference type="ARBA" id="ARBA00023221"/>
    </source>
</evidence>
<dbReference type="InterPro" id="IPR002397">
    <property type="entry name" value="Cyt_P450_B"/>
</dbReference>
<dbReference type="InterPro" id="IPR017972">
    <property type="entry name" value="Cyt_P450_CS"/>
</dbReference>
<evidence type="ECO:0000256" key="10">
    <source>
        <dbReference type="ARBA" id="ARBA00023098"/>
    </source>
</evidence>
<keyword evidence="4 18" id="KW-0349">Heme</keyword>
<evidence type="ECO:0000256" key="14">
    <source>
        <dbReference type="ARBA" id="ARBA00070775"/>
    </source>
</evidence>
<dbReference type="PRINTS" id="PR00385">
    <property type="entry name" value="P450"/>
</dbReference>
<evidence type="ECO:0000313" key="19">
    <source>
        <dbReference type="EMBL" id="QIV82759.1"/>
    </source>
</evidence>
<comment type="cofactor">
    <cofactor evidence="1">
        <name>heme</name>
        <dbReference type="ChEBI" id="CHEBI:30413"/>
    </cofactor>
</comment>
<dbReference type="SUPFAM" id="SSF48264">
    <property type="entry name" value="Cytochrome P450"/>
    <property type="match status" value="1"/>
</dbReference>
<dbReference type="PANTHER" id="PTHR46696:SF4">
    <property type="entry name" value="BIOTIN BIOSYNTHESIS CYTOCHROME P450"/>
    <property type="match status" value="1"/>
</dbReference>
<dbReference type="EMBL" id="CP038799">
    <property type="protein sequence ID" value="QIV82759.1"/>
    <property type="molecule type" value="Genomic_DNA"/>
</dbReference>
<dbReference type="GO" id="GO:0036199">
    <property type="term" value="F:cholest-4-en-3-one 26-monooxygenase activity"/>
    <property type="evidence" value="ECO:0007669"/>
    <property type="project" value="TreeGrafter"/>
</dbReference>
<keyword evidence="3" id="KW-0153">Cholesterol metabolism</keyword>
<dbReference type="FunFam" id="1.10.630.10:FF:000018">
    <property type="entry name" value="Cytochrome P450 monooxygenase"/>
    <property type="match status" value="1"/>
</dbReference>
<reference evidence="19 20" key="1">
    <citation type="submission" date="2019-04" db="EMBL/GenBank/DDBJ databases">
        <title>Draft, Whole-Genome Sequence of the Anthracene-degrading Mycobacterium frederiksbergense LB501T, Isolated from a Polycyclic Aromatic Hydrocarbon (PAH)-Contaminated Soil.</title>
        <authorList>
            <person name="Augelletti F."/>
        </authorList>
    </citation>
    <scope>NUCLEOTIDE SEQUENCE [LARGE SCALE GENOMIC DNA]</scope>
    <source>
        <strain evidence="19 20">LB 501T</strain>
    </source>
</reference>
<keyword evidence="20" id="KW-1185">Reference proteome</keyword>
<keyword evidence="12" id="KW-0753">Steroid metabolism</keyword>
<comment type="pathway">
    <text evidence="13">Steroid metabolism; cholesterol degradation.</text>
</comment>
<dbReference type="AlphaFoldDB" id="A0A6H0S8J6"/>
<dbReference type="PANTHER" id="PTHR46696">
    <property type="entry name" value="P450, PUTATIVE (EUROFUNG)-RELATED"/>
    <property type="match status" value="1"/>
</dbReference>
<keyword evidence="10" id="KW-0443">Lipid metabolism</keyword>
<keyword evidence="6" id="KW-0442">Lipid degradation</keyword>
<evidence type="ECO:0000256" key="1">
    <source>
        <dbReference type="ARBA" id="ARBA00001971"/>
    </source>
</evidence>
<evidence type="ECO:0000256" key="15">
    <source>
        <dbReference type="ARBA" id="ARBA00079588"/>
    </source>
</evidence>
<accession>A0A6H0S8J6</accession>
<dbReference type="Proteomes" id="UP000501849">
    <property type="component" value="Chromosome"/>
</dbReference>
<evidence type="ECO:0000256" key="13">
    <source>
        <dbReference type="ARBA" id="ARBA00049645"/>
    </source>
</evidence>
<evidence type="ECO:0000256" key="6">
    <source>
        <dbReference type="ARBA" id="ARBA00022963"/>
    </source>
</evidence>
<dbReference type="Pfam" id="PF00067">
    <property type="entry name" value="p450"/>
    <property type="match status" value="1"/>
</dbReference>
<evidence type="ECO:0000256" key="7">
    <source>
        <dbReference type="ARBA" id="ARBA00023002"/>
    </source>
</evidence>
<evidence type="ECO:0000256" key="4">
    <source>
        <dbReference type="ARBA" id="ARBA00022617"/>
    </source>
</evidence>
<dbReference type="GO" id="GO:0008395">
    <property type="term" value="F:steroid hydroxylase activity"/>
    <property type="evidence" value="ECO:0007669"/>
    <property type="project" value="TreeGrafter"/>
</dbReference>
<dbReference type="CDD" id="cd11033">
    <property type="entry name" value="CYP142-like"/>
    <property type="match status" value="1"/>
</dbReference>
<dbReference type="InterPro" id="IPR036396">
    <property type="entry name" value="Cyt_P450_sf"/>
</dbReference>
<protein>
    <recommendedName>
        <fullName evidence="14">Steroid C26-monooxygenase</fullName>
    </recommendedName>
    <alternativeName>
        <fullName evidence="15">Cholest-4-en-3-one C26-monooxygenase</fullName>
    </alternativeName>
    <alternativeName>
        <fullName evidence="17">Cholesterol C26-monooxygenase</fullName>
    </alternativeName>
    <alternativeName>
        <fullName evidence="16">Steroid C27-monooxygenase</fullName>
    </alternativeName>
</protein>
<evidence type="ECO:0000256" key="5">
    <source>
        <dbReference type="ARBA" id="ARBA00022723"/>
    </source>
</evidence>
<keyword evidence="8 18" id="KW-0408">Iron</keyword>
<dbReference type="PRINTS" id="PR00359">
    <property type="entry name" value="BP450"/>
</dbReference>
<sequence>MTGVLTGPSTKARPDVDLADGRFYADGTTAREAYRWMRANEPVFRDRNGQAAAASHAALLDAERNPELFSSAGGIRPDQPGMPYMIDMDDPAHLLRRKLVNAGFTRKRVMDKLPSIGNLCDTLIDAVCEKGECDFVRDIAAPLPMAVIGDMLGVAPQERDLLLKWSDDLVCGLSSHVDEDTIKLLMDTFAAYTAFTMDVIGKRRAEPTDDLFSILVNSEVEGSRMEDAEIVMETLLILIGGDETTRHTLSGGTEQILRHRDQWNQLTADAEKLPMAIEEMLRWTSPVKNMCRTLTADTEFHGTQLRKDEKIMLMFEAANFDEEVFGDPENFRIDRNPNNHLAFGFGTHFCMGNQLARLELKIMLTKVLQRLPDLRLADENKLGLRPANFVSGLESMPVVFTPTKPVRA</sequence>
<dbReference type="GO" id="GO:0006707">
    <property type="term" value="P:cholesterol catabolic process"/>
    <property type="evidence" value="ECO:0007669"/>
    <property type="project" value="TreeGrafter"/>
</dbReference>
<evidence type="ECO:0000256" key="17">
    <source>
        <dbReference type="ARBA" id="ARBA00083909"/>
    </source>
</evidence>
<organism evidence="19 20">
    <name type="scientific">Mycolicibacterium frederiksbergense</name>
    <dbReference type="NCBI Taxonomy" id="117567"/>
    <lineage>
        <taxon>Bacteria</taxon>
        <taxon>Bacillati</taxon>
        <taxon>Actinomycetota</taxon>
        <taxon>Actinomycetes</taxon>
        <taxon>Mycobacteriales</taxon>
        <taxon>Mycobacteriaceae</taxon>
        <taxon>Mycolicibacterium</taxon>
    </lineage>
</organism>
<dbReference type="Gene3D" id="1.10.630.10">
    <property type="entry name" value="Cytochrome P450"/>
    <property type="match status" value="1"/>
</dbReference>